<reference evidence="2 3" key="1">
    <citation type="submission" date="2018-07" db="EMBL/GenBank/DDBJ databases">
        <title>Rhodosalinus sp. strain E84T genomic sequence and assembly.</title>
        <authorList>
            <person name="Liu Z.-W."/>
            <person name="Lu D.-C."/>
        </authorList>
    </citation>
    <scope>NUCLEOTIDE SEQUENCE [LARGE SCALE GENOMIC DNA]</scope>
    <source>
        <strain evidence="2 3">E84</strain>
    </source>
</reference>
<dbReference type="AlphaFoldDB" id="A0A365UD73"/>
<sequence>MPWKCFIARAAGLALCLAVAATPVPSLAQAVPAQTVVVENDRGGLLAERLREIARLRQSGARVEIRGRVCLSSCTMYLAVPDICVDPDVTFGFHGPSSYGRPLSPAHFENWSQIMASHYPETLRRWFLSVARYRTSGYYRVSGAQLISMGTPRC</sequence>
<dbReference type="Proteomes" id="UP000253370">
    <property type="component" value="Unassembled WGS sequence"/>
</dbReference>
<gene>
    <name evidence="2" type="ORF">DRV85_03515</name>
</gene>
<dbReference type="EMBL" id="QNTQ01000002">
    <property type="protein sequence ID" value="RBI87203.1"/>
    <property type="molecule type" value="Genomic_DNA"/>
</dbReference>
<comment type="caution">
    <text evidence="2">The sequence shown here is derived from an EMBL/GenBank/DDBJ whole genome shotgun (WGS) entry which is preliminary data.</text>
</comment>
<dbReference type="OrthoDB" id="7774376at2"/>
<keyword evidence="1" id="KW-0732">Signal</keyword>
<protein>
    <submittedName>
        <fullName evidence="2">Uncharacterized protein</fullName>
    </submittedName>
</protein>
<proteinExistence type="predicted"/>
<accession>A0A365UD73</accession>
<dbReference type="RefSeq" id="WP_113288051.1">
    <property type="nucleotide sequence ID" value="NZ_QNTQ01000002.1"/>
</dbReference>
<organism evidence="2 3">
    <name type="scientific">Rhodosalinus halophilus</name>
    <dbReference type="NCBI Taxonomy" id="2259333"/>
    <lineage>
        <taxon>Bacteria</taxon>
        <taxon>Pseudomonadati</taxon>
        <taxon>Pseudomonadota</taxon>
        <taxon>Alphaproteobacteria</taxon>
        <taxon>Rhodobacterales</taxon>
        <taxon>Paracoccaceae</taxon>
        <taxon>Rhodosalinus</taxon>
    </lineage>
</organism>
<feature type="signal peptide" evidence="1">
    <location>
        <begin position="1"/>
        <end position="28"/>
    </location>
</feature>
<keyword evidence="3" id="KW-1185">Reference proteome</keyword>
<evidence type="ECO:0000256" key="1">
    <source>
        <dbReference type="SAM" id="SignalP"/>
    </source>
</evidence>
<evidence type="ECO:0000313" key="3">
    <source>
        <dbReference type="Proteomes" id="UP000253370"/>
    </source>
</evidence>
<name>A0A365UD73_9RHOB</name>
<evidence type="ECO:0000313" key="2">
    <source>
        <dbReference type="EMBL" id="RBI87203.1"/>
    </source>
</evidence>
<feature type="chain" id="PRO_5016858392" evidence="1">
    <location>
        <begin position="29"/>
        <end position="154"/>
    </location>
</feature>